<feature type="compositionally biased region" description="Basic and acidic residues" evidence="7">
    <location>
        <begin position="186"/>
        <end position="223"/>
    </location>
</feature>
<dbReference type="InterPro" id="IPR041891">
    <property type="entry name" value="Alpha_CA_prokaryot-like"/>
</dbReference>
<dbReference type="PROSITE" id="PS51144">
    <property type="entry name" value="ALPHA_CA_2"/>
    <property type="match status" value="1"/>
</dbReference>
<dbReference type="InterPro" id="IPR036398">
    <property type="entry name" value="CA_dom_sf"/>
</dbReference>
<name>A0AA49FIE8_9PROT</name>
<feature type="region of interest" description="Disordered" evidence="7">
    <location>
        <begin position="181"/>
        <end position="247"/>
    </location>
</feature>
<feature type="chain" id="PRO_5041459303" description="carbonic anhydrase" evidence="8">
    <location>
        <begin position="24"/>
        <end position="502"/>
    </location>
</feature>
<dbReference type="Proteomes" id="UP001234916">
    <property type="component" value="Chromosome"/>
</dbReference>
<dbReference type="InterPro" id="IPR001148">
    <property type="entry name" value="CA_dom"/>
</dbReference>
<reference evidence="10" key="1">
    <citation type="journal article" date="2023" name="Nat. Microbiol.">
        <title>Enrichment and characterization of a nitric oxide-reducing microbial community in a continuous bioreactor.</title>
        <authorList>
            <person name="Garrido-Amador P."/>
            <person name="Stortenbeker N."/>
            <person name="Wessels H.J.C.T."/>
            <person name="Speth D.R."/>
            <person name="Garcia-Heredia I."/>
            <person name="Kartal B."/>
        </authorList>
    </citation>
    <scope>NUCLEOTIDE SEQUENCE</scope>
    <source>
        <strain evidence="10">MAG1</strain>
    </source>
</reference>
<comment type="similarity">
    <text evidence="1">Belongs to the alpha-carbonic anhydrase family.</text>
</comment>
<gene>
    <name evidence="10" type="ORF">OHM77_07835</name>
</gene>
<dbReference type="Gene3D" id="3.10.200.10">
    <property type="entry name" value="Alpha carbonic anhydrase"/>
    <property type="match status" value="1"/>
</dbReference>
<dbReference type="GO" id="GO:0008270">
    <property type="term" value="F:zinc ion binding"/>
    <property type="evidence" value="ECO:0007669"/>
    <property type="project" value="InterPro"/>
</dbReference>
<dbReference type="SUPFAM" id="SSF51069">
    <property type="entry name" value="Carbonic anhydrase"/>
    <property type="match status" value="1"/>
</dbReference>
<dbReference type="Pfam" id="PF00194">
    <property type="entry name" value="Carb_anhydrase"/>
    <property type="match status" value="1"/>
</dbReference>
<feature type="domain" description="Alpha-carbonic anhydrase" evidence="9">
    <location>
        <begin position="276"/>
        <end position="502"/>
    </location>
</feature>
<protein>
    <recommendedName>
        <fullName evidence="2">carbonic anhydrase</fullName>
        <ecNumber evidence="2">4.2.1.1</ecNumber>
    </recommendedName>
</protein>
<evidence type="ECO:0000256" key="6">
    <source>
        <dbReference type="ARBA" id="ARBA00048348"/>
    </source>
</evidence>
<dbReference type="KEGG" id="npv:OHM77_07835"/>
<evidence type="ECO:0000256" key="1">
    <source>
        <dbReference type="ARBA" id="ARBA00010718"/>
    </source>
</evidence>
<keyword evidence="8" id="KW-0732">Signal</keyword>
<dbReference type="Pfam" id="PF16747">
    <property type="entry name" value="Adhesin_E"/>
    <property type="match status" value="1"/>
</dbReference>
<dbReference type="AlphaFoldDB" id="A0AA49FIE8"/>
<evidence type="ECO:0000256" key="8">
    <source>
        <dbReference type="SAM" id="SignalP"/>
    </source>
</evidence>
<dbReference type="GO" id="GO:0004089">
    <property type="term" value="F:carbonate dehydratase activity"/>
    <property type="evidence" value="ECO:0007669"/>
    <property type="project" value="UniProtKB-EC"/>
</dbReference>
<dbReference type="PANTHER" id="PTHR18952:SF265">
    <property type="entry name" value="CARBONIC ANHYDRASE"/>
    <property type="match status" value="1"/>
</dbReference>
<dbReference type="CDD" id="cd03124">
    <property type="entry name" value="alpha_CA_prokaryotic_like"/>
    <property type="match status" value="1"/>
</dbReference>
<keyword evidence="4" id="KW-0862">Zinc</keyword>
<evidence type="ECO:0000256" key="4">
    <source>
        <dbReference type="ARBA" id="ARBA00022833"/>
    </source>
</evidence>
<dbReference type="InterPro" id="IPR023561">
    <property type="entry name" value="Carbonic_anhydrase_a-class"/>
</dbReference>
<proteinExistence type="inferred from homology"/>
<evidence type="ECO:0000256" key="5">
    <source>
        <dbReference type="ARBA" id="ARBA00023239"/>
    </source>
</evidence>
<feature type="signal peptide" evidence="8">
    <location>
        <begin position="1"/>
        <end position="23"/>
    </location>
</feature>
<evidence type="ECO:0000256" key="7">
    <source>
        <dbReference type="SAM" id="MobiDB-lite"/>
    </source>
</evidence>
<comment type="catalytic activity">
    <reaction evidence="6">
        <text>hydrogencarbonate + H(+) = CO2 + H2O</text>
        <dbReference type="Rhea" id="RHEA:10748"/>
        <dbReference type="ChEBI" id="CHEBI:15377"/>
        <dbReference type="ChEBI" id="CHEBI:15378"/>
        <dbReference type="ChEBI" id="CHEBI:16526"/>
        <dbReference type="ChEBI" id="CHEBI:17544"/>
        <dbReference type="EC" id="4.2.1.1"/>
    </reaction>
</comment>
<sequence>MHCQEIALRFALAAALVSLSAHAADWQPVAAANGDRVEVDRSRILRSAPGSTTAWSRLVLGGELRDASGSYTAVQAMNRYDCEARSFATVKRVYMHGDRVVREESISAPKEMAAEPGSVDDKLLTEACKPRTVGEMRKVAEEAARQTEAVQAGKPGVMYADMRSAAEAPKVKTLPVADAVHGPAKPAEKPAEKPVEKAAEKPAERPRFIDLPKIDKSQVEDPSKPSTKPAETKPAAKPAEKHASAAGRHELERQYATSGPRKAAAKKEAVVEHKEIHWSYEGEGGPANWGKLRPDFGACAAGRRQSPIDIREGSIKVDLEPIKFSYQPSQVRIADNGHTIQVTVGEGSSIRVMGRTYDLVQFHFHKPSEERVGGRAFDMVIHLVHRDADGNLAVIAVLLERGAEHPLIQTLWNYMPLEAGLDVEPPGVAIDPGHLLPPLDKRAYYTYMGSLTTPPCTEGVLWMVFKQPVQVSQEQISVFSRLYRNNARPVQPASGRLIKESR</sequence>
<dbReference type="PANTHER" id="PTHR18952">
    <property type="entry name" value="CARBONIC ANHYDRASE"/>
    <property type="match status" value="1"/>
</dbReference>
<keyword evidence="5" id="KW-0456">Lyase</keyword>
<dbReference type="EMBL" id="CP107246">
    <property type="protein sequence ID" value="WIM04614.1"/>
    <property type="molecule type" value="Genomic_DNA"/>
</dbReference>
<evidence type="ECO:0000259" key="9">
    <source>
        <dbReference type="PROSITE" id="PS51144"/>
    </source>
</evidence>
<keyword evidence="3" id="KW-0479">Metal-binding</keyword>
<feature type="compositionally biased region" description="Basic and acidic residues" evidence="7">
    <location>
        <begin position="238"/>
        <end position="247"/>
    </location>
</feature>
<feature type="compositionally biased region" description="Low complexity" evidence="7">
    <location>
        <begin position="224"/>
        <end position="237"/>
    </location>
</feature>
<evidence type="ECO:0000313" key="10">
    <source>
        <dbReference type="EMBL" id="WIM04614.1"/>
    </source>
</evidence>
<evidence type="ECO:0000256" key="2">
    <source>
        <dbReference type="ARBA" id="ARBA00012925"/>
    </source>
</evidence>
<dbReference type="InterPro" id="IPR031939">
    <property type="entry name" value="Adhesin_E-like"/>
</dbReference>
<organism evidence="10">
    <name type="scientific">Candidatus Nitricoxidivorans perseverans</name>
    <dbReference type="NCBI Taxonomy" id="2975601"/>
    <lineage>
        <taxon>Bacteria</taxon>
        <taxon>Pseudomonadati</taxon>
        <taxon>Pseudomonadota</taxon>
        <taxon>Betaproteobacteria</taxon>
        <taxon>Nitrosomonadales</taxon>
        <taxon>Sterolibacteriaceae</taxon>
        <taxon>Candidatus Nitricoxidivorans</taxon>
    </lineage>
</organism>
<evidence type="ECO:0000256" key="3">
    <source>
        <dbReference type="ARBA" id="ARBA00022723"/>
    </source>
</evidence>
<dbReference type="SMART" id="SM01057">
    <property type="entry name" value="Carb_anhydrase"/>
    <property type="match status" value="1"/>
</dbReference>
<dbReference type="EC" id="4.2.1.1" evidence="2"/>
<accession>A0AA49FIE8</accession>